<accession>A0A067Q9T8</accession>
<evidence type="ECO:0000313" key="4">
    <source>
        <dbReference type="Proteomes" id="UP000027265"/>
    </source>
</evidence>
<keyword evidence="4" id="KW-1185">Reference proteome</keyword>
<dbReference type="SUPFAM" id="SSF64167">
    <property type="entry name" value="SurE-like"/>
    <property type="match status" value="1"/>
</dbReference>
<reference evidence="4" key="1">
    <citation type="journal article" date="2014" name="Proc. Natl. Acad. Sci. U.S.A.">
        <title>Extensive sampling of basidiomycete genomes demonstrates inadequacy of the white-rot/brown-rot paradigm for wood decay fungi.</title>
        <authorList>
            <person name="Riley R."/>
            <person name="Salamov A.A."/>
            <person name="Brown D.W."/>
            <person name="Nagy L.G."/>
            <person name="Floudas D."/>
            <person name="Held B.W."/>
            <person name="Levasseur A."/>
            <person name="Lombard V."/>
            <person name="Morin E."/>
            <person name="Otillar R."/>
            <person name="Lindquist E.A."/>
            <person name="Sun H."/>
            <person name="LaButti K.M."/>
            <person name="Schmutz J."/>
            <person name="Jabbour D."/>
            <person name="Luo H."/>
            <person name="Baker S.E."/>
            <person name="Pisabarro A.G."/>
            <person name="Walton J.D."/>
            <person name="Blanchette R.A."/>
            <person name="Henrissat B."/>
            <person name="Martin F."/>
            <person name="Cullen D."/>
            <person name="Hibbett D.S."/>
            <person name="Grigoriev I.V."/>
        </authorList>
    </citation>
    <scope>NUCLEOTIDE SEQUENCE [LARGE SCALE GENOMIC DNA]</scope>
    <source>
        <strain evidence="4">MUCL 33604</strain>
    </source>
</reference>
<proteinExistence type="predicted"/>
<dbReference type="Pfam" id="PF01975">
    <property type="entry name" value="SurE"/>
    <property type="match status" value="1"/>
</dbReference>
<name>A0A067Q9T8_9AGAM</name>
<dbReference type="Gene3D" id="3.40.1210.10">
    <property type="entry name" value="Survival protein SurE-like phosphatase/nucleotidase"/>
    <property type="match status" value="1"/>
</dbReference>
<evidence type="ECO:0000259" key="2">
    <source>
        <dbReference type="Pfam" id="PF01975"/>
    </source>
</evidence>
<protein>
    <recommendedName>
        <fullName evidence="2">Survival protein SurE-like phosphatase/nucleotidase domain-containing protein</fullName>
    </recommendedName>
</protein>
<organism evidence="3 4">
    <name type="scientific">Jaapia argillacea MUCL 33604</name>
    <dbReference type="NCBI Taxonomy" id="933084"/>
    <lineage>
        <taxon>Eukaryota</taxon>
        <taxon>Fungi</taxon>
        <taxon>Dikarya</taxon>
        <taxon>Basidiomycota</taxon>
        <taxon>Agaricomycotina</taxon>
        <taxon>Agaricomycetes</taxon>
        <taxon>Agaricomycetidae</taxon>
        <taxon>Jaapiales</taxon>
        <taxon>Jaapiaceae</taxon>
        <taxon>Jaapia</taxon>
    </lineage>
</organism>
<dbReference type="HOGENOM" id="CLU_049222_2_0_1"/>
<dbReference type="OrthoDB" id="202825at2759"/>
<dbReference type="InParanoid" id="A0A067Q9T8"/>
<dbReference type="STRING" id="933084.A0A067Q9T8"/>
<sequence>NDDGPPGRESPYIYGFYLCLTQILDWDVKVVLPSSQKSWIGAWTFSFPDGIGETSSEARPLKDGEVAEWVLLDGTPATCANIALHNLYHEDIDLLISGPNLGRNTSSAFALSSGTIGAALSSSLSQVRSVAVSYGTVIHPTPTTFHDPAHQLAGRIIHHLWQNWGKDDGGVRNQEVDLYNVNIPMIEGLLTEEGLRICWTTIWRNSYGRLFKAHTPAEGKKLARRGSSAGPDSSTSEPNMDDNLPNREASPADVGRLVFKFSPDMNNLITPPESMLPFGSDGWAMHKGFASVTPLRASFAEPFVEDFEAGLHLEIGNGPRCGCVCCFFCHVRENVFAEFADLTVSLGLVCNCSLLSTY</sequence>
<dbReference type="InterPro" id="IPR036523">
    <property type="entry name" value="SurE-like_sf"/>
</dbReference>
<feature type="non-terminal residue" evidence="3">
    <location>
        <position position="1"/>
    </location>
</feature>
<feature type="domain" description="Survival protein SurE-like phosphatase/nucleotidase" evidence="2">
    <location>
        <begin position="1"/>
        <end position="207"/>
    </location>
</feature>
<dbReference type="GO" id="GO:0016787">
    <property type="term" value="F:hydrolase activity"/>
    <property type="evidence" value="ECO:0007669"/>
    <property type="project" value="InterPro"/>
</dbReference>
<feature type="region of interest" description="Disordered" evidence="1">
    <location>
        <begin position="218"/>
        <end position="247"/>
    </location>
</feature>
<dbReference type="InterPro" id="IPR027746">
    <property type="entry name" value="TTL"/>
</dbReference>
<dbReference type="AlphaFoldDB" id="A0A067Q9T8"/>
<dbReference type="PANTHER" id="PTHR47551">
    <property type="entry name" value="TUBULIN--TYROSINE LIGASE PBY1-RELATED"/>
    <property type="match status" value="1"/>
</dbReference>
<dbReference type="InterPro" id="IPR002828">
    <property type="entry name" value="SurE-like_Pase/nucleotidase"/>
</dbReference>
<dbReference type="EMBL" id="KL197710">
    <property type="protein sequence ID" value="KDQ63734.1"/>
    <property type="molecule type" value="Genomic_DNA"/>
</dbReference>
<dbReference type="PANTHER" id="PTHR47551:SF1">
    <property type="entry name" value="TUBULIN--TYROSINE LIGASE PBY1-RELATED"/>
    <property type="match status" value="1"/>
</dbReference>
<dbReference type="Proteomes" id="UP000027265">
    <property type="component" value="Unassembled WGS sequence"/>
</dbReference>
<evidence type="ECO:0000256" key="1">
    <source>
        <dbReference type="SAM" id="MobiDB-lite"/>
    </source>
</evidence>
<gene>
    <name evidence="3" type="ORF">JAAARDRAFT_119884</name>
</gene>
<dbReference type="GO" id="GO:0000932">
    <property type="term" value="C:P-body"/>
    <property type="evidence" value="ECO:0007669"/>
    <property type="project" value="TreeGrafter"/>
</dbReference>
<evidence type="ECO:0000313" key="3">
    <source>
        <dbReference type="EMBL" id="KDQ63734.1"/>
    </source>
</evidence>